<dbReference type="EMBL" id="BBWV01000002">
    <property type="protein sequence ID" value="GAO43141.1"/>
    <property type="molecule type" value="Genomic_DNA"/>
</dbReference>
<dbReference type="RefSeq" id="WP_157473989.1">
    <property type="nucleotide sequence ID" value="NZ_BBWV01000002.1"/>
</dbReference>
<keyword evidence="1" id="KW-0812">Transmembrane</keyword>
<keyword evidence="3" id="KW-1185">Reference proteome</keyword>
<protein>
    <recommendedName>
        <fullName evidence="4">Phosphatidate cytidylyltransferase</fullName>
    </recommendedName>
</protein>
<dbReference type="AlphaFoldDB" id="A0A0E9N0I0"/>
<comment type="caution">
    <text evidence="2">The sequence shown here is derived from an EMBL/GenBank/DDBJ whole genome shotgun (WGS) entry which is preliminary data.</text>
</comment>
<organism evidence="2 3">
    <name type="scientific">Flavihumibacter petaseus NBRC 106054</name>
    <dbReference type="NCBI Taxonomy" id="1220578"/>
    <lineage>
        <taxon>Bacteria</taxon>
        <taxon>Pseudomonadati</taxon>
        <taxon>Bacteroidota</taxon>
        <taxon>Chitinophagia</taxon>
        <taxon>Chitinophagales</taxon>
        <taxon>Chitinophagaceae</taxon>
        <taxon>Flavihumibacter</taxon>
    </lineage>
</organism>
<evidence type="ECO:0000313" key="2">
    <source>
        <dbReference type="EMBL" id="GAO43141.1"/>
    </source>
</evidence>
<feature type="transmembrane region" description="Helical" evidence="1">
    <location>
        <begin position="31"/>
        <end position="49"/>
    </location>
</feature>
<proteinExistence type="predicted"/>
<accession>A0A0E9N0I0</accession>
<keyword evidence="1" id="KW-0472">Membrane</keyword>
<name>A0A0E9N0I0_9BACT</name>
<sequence length="53" mass="5609">MNKTIPVSLLAMAAVFSGCEAIGTIFKGGMWFGIILVVGLIALIMIVIGRSRK</sequence>
<dbReference type="PROSITE" id="PS51257">
    <property type="entry name" value="PROKAR_LIPOPROTEIN"/>
    <property type="match status" value="1"/>
</dbReference>
<reference evidence="2 3" key="1">
    <citation type="submission" date="2015-04" db="EMBL/GenBank/DDBJ databases">
        <title>Whole genome shotgun sequence of Flavihumibacter petaseus NBRC 106054.</title>
        <authorList>
            <person name="Miyazawa S."/>
            <person name="Hosoyama A."/>
            <person name="Hashimoto M."/>
            <person name="Noguchi M."/>
            <person name="Tsuchikane K."/>
            <person name="Ohji S."/>
            <person name="Yamazoe A."/>
            <person name="Ichikawa N."/>
            <person name="Kimura A."/>
            <person name="Fujita N."/>
        </authorList>
    </citation>
    <scope>NUCLEOTIDE SEQUENCE [LARGE SCALE GENOMIC DNA]</scope>
    <source>
        <strain evidence="2 3">NBRC 106054</strain>
    </source>
</reference>
<evidence type="ECO:0000313" key="3">
    <source>
        <dbReference type="Proteomes" id="UP000033121"/>
    </source>
</evidence>
<evidence type="ECO:0000256" key="1">
    <source>
        <dbReference type="SAM" id="Phobius"/>
    </source>
</evidence>
<dbReference type="Proteomes" id="UP000033121">
    <property type="component" value="Unassembled WGS sequence"/>
</dbReference>
<gene>
    <name evidence="2" type="ORF">FPE01S_02_02450</name>
</gene>
<dbReference type="OrthoDB" id="680739at2"/>
<dbReference type="STRING" id="1220578.FPE01S_02_02450"/>
<keyword evidence="1" id="KW-1133">Transmembrane helix</keyword>
<evidence type="ECO:0008006" key="4">
    <source>
        <dbReference type="Google" id="ProtNLM"/>
    </source>
</evidence>